<dbReference type="HOGENOM" id="CLU_048932_1_2_1"/>
<dbReference type="InParanoid" id="B0DZ87"/>
<name>B0DZ87_LACBS</name>
<comment type="cofactor">
    <cofactor evidence="1">
        <name>a divalent metal cation</name>
        <dbReference type="ChEBI" id="CHEBI:60240"/>
    </cofactor>
</comment>
<evidence type="ECO:0000256" key="2">
    <source>
        <dbReference type="ARBA" id="ARBA00022723"/>
    </source>
</evidence>
<dbReference type="AlphaFoldDB" id="B0DZ87"/>
<reference evidence="4 5" key="1">
    <citation type="journal article" date="2008" name="Nature">
        <title>The genome of Laccaria bicolor provides insights into mycorrhizal symbiosis.</title>
        <authorList>
            <person name="Martin F."/>
            <person name="Aerts A."/>
            <person name="Ahren D."/>
            <person name="Brun A."/>
            <person name="Danchin E.G.J."/>
            <person name="Duchaussoy F."/>
            <person name="Gibon J."/>
            <person name="Kohler A."/>
            <person name="Lindquist E."/>
            <person name="Pereda V."/>
            <person name="Salamov A."/>
            <person name="Shapiro H.J."/>
            <person name="Wuyts J."/>
            <person name="Blaudez D."/>
            <person name="Buee M."/>
            <person name="Brokstein P."/>
            <person name="Canbaeck B."/>
            <person name="Cohen D."/>
            <person name="Courty P.E."/>
            <person name="Coutinho P.M."/>
            <person name="Delaruelle C."/>
            <person name="Detter J.C."/>
            <person name="Deveau A."/>
            <person name="DiFazio S."/>
            <person name="Duplessis S."/>
            <person name="Fraissinet-Tachet L."/>
            <person name="Lucic E."/>
            <person name="Frey-Klett P."/>
            <person name="Fourrey C."/>
            <person name="Feussner I."/>
            <person name="Gay G."/>
            <person name="Grimwood J."/>
            <person name="Hoegger P.J."/>
            <person name="Jain P."/>
            <person name="Kilaru S."/>
            <person name="Labbe J."/>
            <person name="Lin Y.C."/>
            <person name="Legue V."/>
            <person name="Le Tacon F."/>
            <person name="Marmeisse R."/>
            <person name="Melayah D."/>
            <person name="Montanini B."/>
            <person name="Muratet M."/>
            <person name="Nehls U."/>
            <person name="Niculita-Hirzel H."/>
            <person name="Oudot-Le Secq M.P."/>
            <person name="Peter M."/>
            <person name="Quesneville H."/>
            <person name="Rajashekar B."/>
            <person name="Reich M."/>
            <person name="Rouhier N."/>
            <person name="Schmutz J."/>
            <person name="Yin T."/>
            <person name="Chalot M."/>
            <person name="Henrissat B."/>
            <person name="Kuees U."/>
            <person name="Lucas S."/>
            <person name="Van de Peer Y."/>
            <person name="Podila G.K."/>
            <person name="Polle A."/>
            <person name="Pukkila P.J."/>
            <person name="Richardson P.M."/>
            <person name="Rouze P."/>
            <person name="Sanders I.R."/>
            <person name="Stajich J.E."/>
            <person name="Tunlid A."/>
            <person name="Tuskan G."/>
            <person name="Grigoriev I.V."/>
        </authorList>
    </citation>
    <scope>NUCLEOTIDE SEQUENCE [LARGE SCALE GENOMIC DNA]</scope>
    <source>
        <strain evidence="5">S238N-H82 / ATCC MYA-4686</strain>
    </source>
</reference>
<evidence type="ECO:0000313" key="4">
    <source>
        <dbReference type="EMBL" id="EDR00075.1"/>
    </source>
</evidence>
<keyword evidence="5" id="KW-1185">Reference proteome</keyword>
<dbReference type="InterPro" id="IPR027806">
    <property type="entry name" value="HARBI1_dom"/>
</dbReference>
<keyword evidence="2" id="KW-0479">Metal-binding</keyword>
<evidence type="ECO:0000313" key="5">
    <source>
        <dbReference type="Proteomes" id="UP000001194"/>
    </source>
</evidence>
<dbReference type="PANTHER" id="PTHR48471:SF1">
    <property type="entry name" value="DDE TNP4 DOMAIN-CONTAINING PROTEIN"/>
    <property type="match status" value="1"/>
</dbReference>
<feature type="domain" description="DDE Tnp4" evidence="3">
    <location>
        <begin position="217"/>
        <end position="381"/>
    </location>
</feature>
<dbReference type="KEGG" id="lbc:LACBIDRAFT_314788"/>
<dbReference type="OrthoDB" id="78198at2759"/>
<dbReference type="GeneID" id="6084943"/>
<dbReference type="PANTHER" id="PTHR48471">
    <property type="entry name" value="DDE TNP4 DOMAIN-CONTAINING PROTEIN"/>
    <property type="match status" value="1"/>
</dbReference>
<dbReference type="RefSeq" id="XP_001889281.1">
    <property type="nucleotide sequence ID" value="XM_001889246.1"/>
</dbReference>
<sequence length="435" mass="50315">MDISDNLALLQLQLAQNAMRQTDEDFEEDIIVCTGLIIYGLEEARRLRSERRCLRRLYLTRPDLLPNPRQDTPWQVLYESRNDRAFITTMGFNVTTFHKILDHGFRDLWNNQAIPRCETNAESRPRLGGRSLNAEGALGLVLHWLNSTMLDVSLMQIFALVPTTVSRYITFSLSNLLFTLRRMHEAGIRWLVGDEFQENNGLIVDRHPLLNGAFGSMDGLNLPVQTSPDQEIENTTFNGWLHDHFVSSVFAFSAKGEIITCNLNAPGSWHDSRVARPIYEKLRAQTPEGYYLVTDTAFPRGTDQIAGRIRAPMKDGARLPLNRLERERLLQEDRQLLSYRQTAEWGMRTIQGTFGCLHVPLQIAYHEIRGDLLETCARLFNLRARDVGINQIRSVYMPIWREDEQEELWMTFESMLFSMQRKNDLVGRFHMIVVE</sequence>
<accession>B0DZ87</accession>
<gene>
    <name evidence="4" type="ORF">LACBIDRAFT_314788</name>
</gene>
<protein>
    <submittedName>
        <fullName evidence="4">Predicted protein</fullName>
    </submittedName>
</protein>
<evidence type="ECO:0000259" key="3">
    <source>
        <dbReference type="Pfam" id="PF13359"/>
    </source>
</evidence>
<dbReference type="EMBL" id="DS547154">
    <property type="protein sequence ID" value="EDR00075.1"/>
    <property type="molecule type" value="Genomic_DNA"/>
</dbReference>
<dbReference type="Pfam" id="PF13359">
    <property type="entry name" value="DDE_Tnp_4"/>
    <property type="match status" value="1"/>
</dbReference>
<evidence type="ECO:0000256" key="1">
    <source>
        <dbReference type="ARBA" id="ARBA00001968"/>
    </source>
</evidence>
<dbReference type="GO" id="GO:0046872">
    <property type="term" value="F:metal ion binding"/>
    <property type="evidence" value="ECO:0007669"/>
    <property type="project" value="UniProtKB-KW"/>
</dbReference>
<proteinExistence type="predicted"/>
<dbReference type="Proteomes" id="UP000001194">
    <property type="component" value="Unassembled WGS sequence"/>
</dbReference>
<organism evidence="5">
    <name type="scientific">Laccaria bicolor (strain S238N-H82 / ATCC MYA-4686)</name>
    <name type="common">Bicoloured deceiver</name>
    <name type="synonym">Laccaria laccata var. bicolor</name>
    <dbReference type="NCBI Taxonomy" id="486041"/>
    <lineage>
        <taxon>Eukaryota</taxon>
        <taxon>Fungi</taxon>
        <taxon>Dikarya</taxon>
        <taxon>Basidiomycota</taxon>
        <taxon>Agaricomycotina</taxon>
        <taxon>Agaricomycetes</taxon>
        <taxon>Agaricomycetidae</taxon>
        <taxon>Agaricales</taxon>
        <taxon>Agaricineae</taxon>
        <taxon>Hydnangiaceae</taxon>
        <taxon>Laccaria</taxon>
    </lineage>
</organism>